<organism evidence="4 5">
    <name type="scientific">Leifsonella bigeumensis</name>
    <dbReference type="NCBI Taxonomy" id="433643"/>
    <lineage>
        <taxon>Bacteria</taxon>
        <taxon>Bacillati</taxon>
        <taxon>Actinomycetota</taxon>
        <taxon>Actinomycetes</taxon>
        <taxon>Micrococcales</taxon>
        <taxon>Microbacteriaceae</taxon>
        <taxon>Leifsonella</taxon>
    </lineage>
</organism>
<comment type="caution">
    <text evidence="4">The sequence shown here is derived from an EMBL/GenBank/DDBJ whole genome shotgun (WGS) entry which is preliminary data.</text>
</comment>
<dbReference type="GO" id="GO:0005524">
    <property type="term" value="F:ATP binding"/>
    <property type="evidence" value="ECO:0007669"/>
    <property type="project" value="UniProtKB-KW"/>
</dbReference>
<evidence type="ECO:0000313" key="4">
    <source>
        <dbReference type="EMBL" id="GAA3740234.1"/>
    </source>
</evidence>
<keyword evidence="2 4" id="KW-0067">ATP-binding</keyword>
<dbReference type="RefSeq" id="WP_344755287.1">
    <property type="nucleotide sequence ID" value="NZ_BAABAE010000003.1"/>
</dbReference>
<dbReference type="Gene3D" id="3.40.50.300">
    <property type="entry name" value="P-loop containing nucleotide triphosphate hydrolases"/>
    <property type="match status" value="2"/>
</dbReference>
<dbReference type="EMBL" id="BAABAE010000003">
    <property type="protein sequence ID" value="GAA3740234.1"/>
    <property type="molecule type" value="Genomic_DNA"/>
</dbReference>
<dbReference type="CDD" id="cd03216">
    <property type="entry name" value="ABC_Carb_Monos_I"/>
    <property type="match status" value="1"/>
</dbReference>
<dbReference type="InterPro" id="IPR003593">
    <property type="entry name" value="AAA+_ATPase"/>
</dbReference>
<dbReference type="InterPro" id="IPR003439">
    <property type="entry name" value="ABC_transporter-like_ATP-bd"/>
</dbReference>
<name>A0ABP7FIC9_9MICO</name>
<gene>
    <name evidence="4" type="ORF">GCM10022239_14860</name>
</gene>
<dbReference type="SUPFAM" id="SSF52540">
    <property type="entry name" value="P-loop containing nucleoside triphosphate hydrolases"/>
    <property type="match status" value="2"/>
</dbReference>
<evidence type="ECO:0000256" key="2">
    <source>
        <dbReference type="ARBA" id="ARBA00022840"/>
    </source>
</evidence>
<dbReference type="PROSITE" id="PS50893">
    <property type="entry name" value="ABC_TRANSPORTER_2"/>
    <property type="match status" value="2"/>
</dbReference>
<accession>A0ABP7FIC9</accession>
<dbReference type="Pfam" id="PF00005">
    <property type="entry name" value="ABC_tran"/>
    <property type="match status" value="2"/>
</dbReference>
<dbReference type="InterPro" id="IPR027417">
    <property type="entry name" value="P-loop_NTPase"/>
</dbReference>
<feature type="domain" description="ABC transporter" evidence="3">
    <location>
        <begin position="5"/>
        <end position="239"/>
    </location>
</feature>
<keyword evidence="1" id="KW-0547">Nucleotide-binding</keyword>
<keyword evidence="5" id="KW-1185">Reference proteome</keyword>
<dbReference type="CDD" id="cd03215">
    <property type="entry name" value="ABC_Carb_Monos_II"/>
    <property type="match status" value="1"/>
</dbReference>
<dbReference type="PANTHER" id="PTHR43790">
    <property type="entry name" value="CARBOHYDRATE TRANSPORT ATP-BINDING PROTEIN MG119-RELATED"/>
    <property type="match status" value="1"/>
</dbReference>
<protein>
    <submittedName>
        <fullName evidence="4">ABC transporter ATP-binding protein</fullName>
    </submittedName>
</protein>
<proteinExistence type="predicted"/>
<reference evidence="5" key="1">
    <citation type="journal article" date="2019" name="Int. J. Syst. Evol. Microbiol.">
        <title>The Global Catalogue of Microorganisms (GCM) 10K type strain sequencing project: providing services to taxonomists for standard genome sequencing and annotation.</title>
        <authorList>
            <consortium name="The Broad Institute Genomics Platform"/>
            <consortium name="The Broad Institute Genome Sequencing Center for Infectious Disease"/>
            <person name="Wu L."/>
            <person name="Ma J."/>
        </authorList>
    </citation>
    <scope>NUCLEOTIDE SEQUENCE [LARGE SCALE GENOMIC DNA]</scope>
    <source>
        <strain evidence="5">JCM 16949</strain>
    </source>
</reference>
<evidence type="ECO:0000256" key="1">
    <source>
        <dbReference type="ARBA" id="ARBA00022741"/>
    </source>
</evidence>
<evidence type="ECO:0000313" key="5">
    <source>
        <dbReference type="Proteomes" id="UP001501004"/>
    </source>
</evidence>
<dbReference type="SMART" id="SM00382">
    <property type="entry name" value="AAA"/>
    <property type="match status" value="2"/>
</dbReference>
<dbReference type="PANTHER" id="PTHR43790:SF4">
    <property type="entry name" value="GUANOSINE IMPORT ATP-BINDING PROTEIN NUPO"/>
    <property type="match status" value="1"/>
</dbReference>
<dbReference type="Proteomes" id="UP001501004">
    <property type="component" value="Unassembled WGS sequence"/>
</dbReference>
<evidence type="ECO:0000259" key="3">
    <source>
        <dbReference type="PROSITE" id="PS50893"/>
    </source>
</evidence>
<feature type="domain" description="ABC transporter" evidence="3">
    <location>
        <begin position="271"/>
        <end position="512"/>
    </location>
</feature>
<dbReference type="InterPro" id="IPR050107">
    <property type="entry name" value="ABC_carbohydrate_import_ATPase"/>
</dbReference>
<sequence length="512" mass="54689">MPDALEARSLTKHFGDFAAIDDVSLSFPRGQVHAVVGQNGAGKTTFSRLICGLYEPTAGEVLVDGTPLRVGDIRSARQQGVDMVHQNFSLPPSFTVAEAMQLFDPGAPAVVGRRAMERRWSEALRRRGSAIDARRRIRDLSVEARQSLEIIRALEGQPTVLLLDEPTAVLAPSEVQGLFEQVRRLRDSGLTILIILHKLPEVFAIADTVSVLREGRVALAVTPIGEVTAEELTRHIIGPDSELPQAHSRAEDAVGSATGADHLDQASGTVLELEAVDAPPSASDRSLEDVDLRVRAGEVLGIAGVEGNGQETLLDVLSGFGRVSSGTIRLEGTEVTGLGVLARRRRGVRFIPSDRNSQGVSLTTSLWENIAITDLLLEGRRWFSPRGRKAAAATRLATWKVKHRRVEQLAGELSGGNVQRVILARELADGVRLVIAGNPTRGLDLAATAFVRAGLTALAQEGVAVVIVSADLEEIRDVSDRICVMRGGRIVAALERNAPLATVGAAMVGDAA</sequence>